<dbReference type="Gene3D" id="2.30.30.730">
    <property type="match status" value="1"/>
</dbReference>
<dbReference type="InterPro" id="IPR049280">
    <property type="entry name" value="DUF6852"/>
</dbReference>
<proteinExistence type="predicted"/>
<evidence type="ECO:0000256" key="1">
    <source>
        <dbReference type="SAM" id="MobiDB-lite"/>
    </source>
</evidence>
<dbReference type="InterPro" id="IPR049281">
    <property type="entry name" value="BVU_3817-like_C_sf"/>
</dbReference>
<dbReference type="EMBL" id="JAFMYU010000004">
    <property type="protein sequence ID" value="MBO0930675.1"/>
    <property type="molecule type" value="Genomic_DNA"/>
</dbReference>
<evidence type="ECO:0000259" key="3">
    <source>
        <dbReference type="Pfam" id="PF21186"/>
    </source>
</evidence>
<feature type="domain" description="DUF5606" evidence="2">
    <location>
        <begin position="4"/>
        <end position="50"/>
    </location>
</feature>
<dbReference type="Pfam" id="PF18347">
    <property type="entry name" value="DUF5606"/>
    <property type="match status" value="1"/>
</dbReference>
<sequence length="181" mass="19252">MEALKTIANVSGYPGLYRILKPGRSGVIVETIDAKKTKTMMGPQARVSVLNDISMYVDRPDAAQADQSVPLGEVFMAVASTFGDSLPVTSKADGSELANFMGQVLPDYDRERVRDTDIRKLISWYGILREFAPEVFTVTEPAAPTADEAEAAPEAAASTDESPAASEAPVAAAPAEEKATE</sequence>
<feature type="compositionally biased region" description="Low complexity" evidence="1">
    <location>
        <begin position="140"/>
        <end position="174"/>
    </location>
</feature>
<protein>
    <submittedName>
        <fullName evidence="4">DUF5606 domain-containing protein</fullName>
    </submittedName>
</protein>
<dbReference type="AlphaFoldDB" id="A0A939G597"/>
<evidence type="ECO:0000313" key="4">
    <source>
        <dbReference type="EMBL" id="MBO0930675.1"/>
    </source>
</evidence>
<comment type="caution">
    <text evidence="4">The sequence shown here is derived from an EMBL/GenBank/DDBJ whole genome shotgun (WGS) entry which is preliminary data.</text>
</comment>
<keyword evidence="5" id="KW-1185">Reference proteome</keyword>
<organism evidence="4 5">
    <name type="scientific">Fibrella aquatilis</name>
    <dbReference type="NCBI Taxonomy" id="2817059"/>
    <lineage>
        <taxon>Bacteria</taxon>
        <taxon>Pseudomonadati</taxon>
        <taxon>Bacteroidota</taxon>
        <taxon>Cytophagia</taxon>
        <taxon>Cytophagales</taxon>
        <taxon>Spirosomataceae</taxon>
        <taxon>Fibrella</taxon>
    </lineage>
</organism>
<reference evidence="4 5" key="1">
    <citation type="submission" date="2021-03" db="EMBL/GenBank/DDBJ databases">
        <title>Fibrella sp. HMF5036 genome sequencing and assembly.</title>
        <authorList>
            <person name="Kang H."/>
            <person name="Kim H."/>
            <person name="Bae S."/>
            <person name="Joh K."/>
        </authorList>
    </citation>
    <scope>NUCLEOTIDE SEQUENCE [LARGE SCALE GENOMIC DNA]</scope>
    <source>
        <strain evidence="4 5">HMF5036</strain>
    </source>
</reference>
<dbReference type="Pfam" id="PF21186">
    <property type="entry name" value="DUF6852"/>
    <property type="match status" value="1"/>
</dbReference>
<dbReference type="Proteomes" id="UP000664795">
    <property type="component" value="Unassembled WGS sequence"/>
</dbReference>
<name>A0A939G597_9BACT</name>
<feature type="domain" description="DUF6852" evidence="3">
    <location>
        <begin position="53"/>
        <end position="128"/>
    </location>
</feature>
<dbReference type="RefSeq" id="WP_207334638.1">
    <property type="nucleotide sequence ID" value="NZ_JAFMYU010000004.1"/>
</dbReference>
<dbReference type="Gene3D" id="1.10.10.1650">
    <property type="match status" value="1"/>
</dbReference>
<evidence type="ECO:0000259" key="2">
    <source>
        <dbReference type="Pfam" id="PF18347"/>
    </source>
</evidence>
<feature type="region of interest" description="Disordered" evidence="1">
    <location>
        <begin position="140"/>
        <end position="181"/>
    </location>
</feature>
<dbReference type="InterPro" id="IPR041218">
    <property type="entry name" value="DUF5606"/>
</dbReference>
<evidence type="ECO:0000313" key="5">
    <source>
        <dbReference type="Proteomes" id="UP000664795"/>
    </source>
</evidence>
<accession>A0A939G597</accession>
<dbReference type="InterPro" id="IPR049282">
    <property type="entry name" value="BVU_3817_N_sf"/>
</dbReference>
<gene>
    <name evidence="4" type="ORF">J2I48_06700</name>
</gene>